<dbReference type="EMBL" id="JANPWB010000006">
    <property type="protein sequence ID" value="KAJ1180005.1"/>
    <property type="molecule type" value="Genomic_DNA"/>
</dbReference>
<gene>
    <name evidence="1" type="ORF">NDU88_005233</name>
</gene>
<feature type="non-terminal residue" evidence="1">
    <location>
        <position position="1"/>
    </location>
</feature>
<evidence type="ECO:0000313" key="2">
    <source>
        <dbReference type="Proteomes" id="UP001066276"/>
    </source>
</evidence>
<feature type="non-terminal residue" evidence="1">
    <location>
        <position position="49"/>
    </location>
</feature>
<proteinExistence type="predicted"/>
<dbReference type="AlphaFoldDB" id="A0AAV7TU88"/>
<sequence length="49" mass="5296">SPRTCAVPRENGCNATRLRCRIIACGWCSATNPPGARWSKHNVSGCSFC</sequence>
<organism evidence="1 2">
    <name type="scientific">Pleurodeles waltl</name>
    <name type="common">Iberian ribbed newt</name>
    <dbReference type="NCBI Taxonomy" id="8319"/>
    <lineage>
        <taxon>Eukaryota</taxon>
        <taxon>Metazoa</taxon>
        <taxon>Chordata</taxon>
        <taxon>Craniata</taxon>
        <taxon>Vertebrata</taxon>
        <taxon>Euteleostomi</taxon>
        <taxon>Amphibia</taxon>
        <taxon>Batrachia</taxon>
        <taxon>Caudata</taxon>
        <taxon>Salamandroidea</taxon>
        <taxon>Salamandridae</taxon>
        <taxon>Pleurodelinae</taxon>
        <taxon>Pleurodeles</taxon>
    </lineage>
</organism>
<evidence type="ECO:0000313" key="1">
    <source>
        <dbReference type="EMBL" id="KAJ1180005.1"/>
    </source>
</evidence>
<reference evidence="1" key="1">
    <citation type="journal article" date="2022" name="bioRxiv">
        <title>Sequencing and chromosome-scale assembly of the giantPleurodeles waltlgenome.</title>
        <authorList>
            <person name="Brown T."/>
            <person name="Elewa A."/>
            <person name="Iarovenko S."/>
            <person name="Subramanian E."/>
            <person name="Araus A.J."/>
            <person name="Petzold A."/>
            <person name="Susuki M."/>
            <person name="Suzuki K.-i.T."/>
            <person name="Hayashi T."/>
            <person name="Toyoda A."/>
            <person name="Oliveira C."/>
            <person name="Osipova E."/>
            <person name="Leigh N.D."/>
            <person name="Simon A."/>
            <person name="Yun M.H."/>
        </authorList>
    </citation>
    <scope>NUCLEOTIDE SEQUENCE</scope>
    <source>
        <strain evidence="1">20211129_DDA</strain>
        <tissue evidence="1">Liver</tissue>
    </source>
</reference>
<name>A0AAV7TU88_PLEWA</name>
<protein>
    <submittedName>
        <fullName evidence="1">Uncharacterized protein</fullName>
    </submittedName>
</protein>
<dbReference type="Proteomes" id="UP001066276">
    <property type="component" value="Chromosome 3_2"/>
</dbReference>
<accession>A0AAV7TU88</accession>
<keyword evidence="2" id="KW-1185">Reference proteome</keyword>
<comment type="caution">
    <text evidence="1">The sequence shown here is derived from an EMBL/GenBank/DDBJ whole genome shotgun (WGS) entry which is preliminary data.</text>
</comment>